<evidence type="ECO:0000313" key="2">
    <source>
        <dbReference type="EMBL" id="MBE6834084.1"/>
    </source>
</evidence>
<dbReference type="EMBL" id="SVNY01000005">
    <property type="protein sequence ID" value="MBE6834084.1"/>
    <property type="molecule type" value="Genomic_DNA"/>
</dbReference>
<keyword evidence="1" id="KW-1133">Transmembrane helix</keyword>
<evidence type="ECO:0000256" key="1">
    <source>
        <dbReference type="SAM" id="Phobius"/>
    </source>
</evidence>
<keyword evidence="1" id="KW-0472">Membrane</keyword>
<proteinExistence type="predicted"/>
<gene>
    <name evidence="2" type="ORF">E7512_11015</name>
</gene>
<accession>A0A928KYP9</accession>
<name>A0A928KYP9_9FIRM</name>
<evidence type="ECO:0000313" key="3">
    <source>
        <dbReference type="Proteomes" id="UP000754750"/>
    </source>
</evidence>
<keyword evidence="1" id="KW-0812">Transmembrane</keyword>
<sequence>MYGRYGGDQLMVGSLVVYMVLVTASRLTNFYPLTLVAYVIFGWSMFRILSRNIPRRYAENQMFLKYWNKVPKWFRSQQKYLQDRRIYRYFKCPKCTTRLRVPKGRGKIEVTCPVCKAQFIRKS</sequence>
<feature type="transmembrane region" description="Helical" evidence="1">
    <location>
        <begin position="30"/>
        <end position="49"/>
    </location>
</feature>
<reference evidence="2" key="1">
    <citation type="submission" date="2019-04" db="EMBL/GenBank/DDBJ databases">
        <title>Evolution of Biomass-Degrading Anaerobic Consortia Revealed by Metagenomics.</title>
        <authorList>
            <person name="Peng X."/>
        </authorList>
    </citation>
    <scope>NUCLEOTIDE SEQUENCE</scope>
    <source>
        <strain evidence="2">SIG551</strain>
    </source>
</reference>
<dbReference type="AlphaFoldDB" id="A0A928KYP9"/>
<protein>
    <recommendedName>
        <fullName evidence="4">Zn-finger containing protein</fullName>
    </recommendedName>
</protein>
<comment type="caution">
    <text evidence="2">The sequence shown here is derived from an EMBL/GenBank/DDBJ whole genome shotgun (WGS) entry which is preliminary data.</text>
</comment>
<dbReference type="Proteomes" id="UP000754750">
    <property type="component" value="Unassembled WGS sequence"/>
</dbReference>
<organism evidence="2 3">
    <name type="scientific">Faecalispora sporosphaeroides</name>
    <dbReference type="NCBI Taxonomy" id="1549"/>
    <lineage>
        <taxon>Bacteria</taxon>
        <taxon>Bacillati</taxon>
        <taxon>Bacillota</taxon>
        <taxon>Clostridia</taxon>
        <taxon>Eubacteriales</taxon>
        <taxon>Oscillospiraceae</taxon>
        <taxon>Faecalispora</taxon>
    </lineage>
</organism>
<evidence type="ECO:0008006" key="4">
    <source>
        <dbReference type="Google" id="ProtNLM"/>
    </source>
</evidence>